<dbReference type="PRINTS" id="PR01021">
    <property type="entry name" value="OMPADOMAIN"/>
</dbReference>
<evidence type="ECO:0000256" key="2">
    <source>
        <dbReference type="ARBA" id="ARBA00023136"/>
    </source>
</evidence>
<dbReference type="Gene3D" id="1.20.1270.390">
    <property type="match status" value="1"/>
</dbReference>
<reference evidence="7 8" key="1">
    <citation type="submission" date="2018-06" db="EMBL/GenBank/DDBJ databases">
        <authorList>
            <consortium name="Pathogen Informatics"/>
            <person name="Doyle S."/>
        </authorList>
    </citation>
    <scope>NUCLEOTIDE SEQUENCE [LARGE SCALE GENOMIC DNA]</scope>
    <source>
        <strain evidence="7 8">NCTC10038</strain>
    </source>
</reference>
<keyword evidence="5" id="KW-0732">Signal</keyword>
<dbReference type="InterPro" id="IPR006664">
    <property type="entry name" value="OMP_bac"/>
</dbReference>
<evidence type="ECO:0000259" key="6">
    <source>
        <dbReference type="PROSITE" id="PS51123"/>
    </source>
</evidence>
<evidence type="ECO:0000256" key="3">
    <source>
        <dbReference type="PROSITE-ProRule" id="PRU00473"/>
    </source>
</evidence>
<dbReference type="PANTHER" id="PTHR30329">
    <property type="entry name" value="STATOR ELEMENT OF FLAGELLAR MOTOR COMPLEX"/>
    <property type="match status" value="1"/>
</dbReference>
<dbReference type="InterPro" id="IPR050330">
    <property type="entry name" value="Bact_OuterMem_StrucFunc"/>
</dbReference>
<dbReference type="EMBL" id="LS483372">
    <property type="protein sequence ID" value="SQF93139.1"/>
    <property type="molecule type" value="Genomic_DNA"/>
</dbReference>
<name>A0A8B4IAZ7_PSEFL</name>
<dbReference type="InterPro" id="IPR025511">
    <property type="entry name" value="DUF4398"/>
</dbReference>
<gene>
    <name evidence="7" type="primary">yiaD_3</name>
    <name evidence="7" type="ORF">NCTC10038_04602</name>
</gene>
<dbReference type="Gene3D" id="3.30.1330.60">
    <property type="entry name" value="OmpA-like domain"/>
    <property type="match status" value="1"/>
</dbReference>
<keyword evidence="4" id="KW-0175">Coiled coil</keyword>
<feature type="chain" id="PRO_5032663878" evidence="5">
    <location>
        <begin position="20"/>
        <end position="391"/>
    </location>
</feature>
<evidence type="ECO:0000256" key="5">
    <source>
        <dbReference type="SAM" id="SignalP"/>
    </source>
</evidence>
<dbReference type="InterPro" id="IPR036737">
    <property type="entry name" value="OmpA-like_sf"/>
</dbReference>
<accession>A0A8B4IAZ7</accession>
<evidence type="ECO:0000256" key="4">
    <source>
        <dbReference type="SAM" id="Coils"/>
    </source>
</evidence>
<dbReference type="AlphaFoldDB" id="A0A8B4IAZ7"/>
<dbReference type="Pfam" id="PF14346">
    <property type="entry name" value="DUF4398"/>
    <property type="match status" value="2"/>
</dbReference>
<comment type="subcellular location">
    <subcellularLocation>
        <location evidence="1">Cell outer membrane</location>
    </subcellularLocation>
</comment>
<dbReference type="CDD" id="cd07185">
    <property type="entry name" value="OmpA_C-like"/>
    <property type="match status" value="1"/>
</dbReference>
<dbReference type="InterPro" id="IPR006665">
    <property type="entry name" value="OmpA-like"/>
</dbReference>
<dbReference type="Proteomes" id="UP000248640">
    <property type="component" value="Chromosome 1"/>
</dbReference>
<dbReference type="GO" id="GO:0009279">
    <property type="term" value="C:cell outer membrane"/>
    <property type="evidence" value="ECO:0007669"/>
    <property type="project" value="UniProtKB-SubCell"/>
</dbReference>
<evidence type="ECO:0000313" key="7">
    <source>
        <dbReference type="EMBL" id="SQF93139.1"/>
    </source>
</evidence>
<proteinExistence type="predicted"/>
<dbReference type="PROSITE" id="PS51257">
    <property type="entry name" value="PROKAR_LIPOPROTEIN"/>
    <property type="match status" value="1"/>
</dbReference>
<dbReference type="PANTHER" id="PTHR30329:SF20">
    <property type="entry name" value="EXPORTED PROTEIN"/>
    <property type="match status" value="1"/>
</dbReference>
<dbReference type="SUPFAM" id="SSF103088">
    <property type="entry name" value="OmpA-like"/>
    <property type="match status" value="1"/>
</dbReference>
<protein>
    <submittedName>
        <fullName evidence="7">OmpA family protein</fullName>
    </submittedName>
</protein>
<keyword evidence="2 3" id="KW-0472">Membrane</keyword>
<sequence>MTLRPLFAALAVVALAGCAADPAPNEQIRLTQQALEQAGAVGASTDESPELKLAEDKFARAKADMADQSYKHARMRAEQAELDARLAEAKILTRKSQEQLNVLNTRITRLRKQLQLGESPMSPMIRGLSCVLLVGSAALGGCASQPNSEQALQQAGSDFQKVKEDANVLRFAPKDVIRAGESLARADRLSSYWGSGADVVHYAYLSQRYSAIAREHTEQGLNAERGTKLELERQRLQLALRENKLASVQQQGKWLEEQIASLTTTQTDRGLVMTLGDVLFDTGDSELQNSANRTVLKIVQFLQLNPKRVVRIEGYTDNTGGEQENLKLSRDRAQAVADVLIDLGIDEKRIQVEGYGDQYPVEANASERGRAQNRRVEIVFSDEKGQLGAAR</sequence>
<evidence type="ECO:0000313" key="8">
    <source>
        <dbReference type="Proteomes" id="UP000248640"/>
    </source>
</evidence>
<feature type="coiled-coil region" evidence="4">
    <location>
        <begin position="70"/>
        <end position="113"/>
    </location>
</feature>
<feature type="signal peptide" evidence="5">
    <location>
        <begin position="1"/>
        <end position="19"/>
    </location>
</feature>
<dbReference type="PROSITE" id="PS51123">
    <property type="entry name" value="OMPA_2"/>
    <property type="match status" value="1"/>
</dbReference>
<organism evidence="7 8">
    <name type="scientific">Pseudomonas fluorescens</name>
    <dbReference type="NCBI Taxonomy" id="294"/>
    <lineage>
        <taxon>Bacteria</taxon>
        <taxon>Pseudomonadati</taxon>
        <taxon>Pseudomonadota</taxon>
        <taxon>Gammaproteobacteria</taxon>
        <taxon>Pseudomonadales</taxon>
        <taxon>Pseudomonadaceae</taxon>
        <taxon>Pseudomonas</taxon>
    </lineage>
</organism>
<dbReference type="Pfam" id="PF00691">
    <property type="entry name" value="OmpA"/>
    <property type="match status" value="1"/>
</dbReference>
<evidence type="ECO:0000256" key="1">
    <source>
        <dbReference type="ARBA" id="ARBA00004442"/>
    </source>
</evidence>
<feature type="domain" description="OmpA-like" evidence="6">
    <location>
        <begin position="267"/>
        <end position="384"/>
    </location>
</feature>